<name>A0A8D9LWI0_BRACM</name>
<feature type="non-terminal residue" evidence="1">
    <location>
        <position position="1"/>
    </location>
</feature>
<evidence type="ECO:0000313" key="2">
    <source>
        <dbReference type="Proteomes" id="UP000694005"/>
    </source>
</evidence>
<proteinExistence type="predicted"/>
<gene>
    <name evidence="1" type="ORF">BRAPAZ1V2_A01P32880.2</name>
</gene>
<dbReference type="AlphaFoldDB" id="A0A8D9LWI0"/>
<dbReference type="Gramene" id="A01p32880.2_BraZ1">
    <property type="protein sequence ID" value="A01p32880.2_BraZ1.CDS.1"/>
    <property type="gene ID" value="A01g32880.2_BraZ1"/>
</dbReference>
<organism evidence="1 2">
    <name type="scientific">Brassica campestris</name>
    <name type="common">Field mustard</name>
    <dbReference type="NCBI Taxonomy" id="3711"/>
    <lineage>
        <taxon>Eukaryota</taxon>
        <taxon>Viridiplantae</taxon>
        <taxon>Streptophyta</taxon>
        <taxon>Embryophyta</taxon>
        <taxon>Tracheophyta</taxon>
        <taxon>Spermatophyta</taxon>
        <taxon>Magnoliopsida</taxon>
        <taxon>eudicotyledons</taxon>
        <taxon>Gunneridae</taxon>
        <taxon>Pentapetalae</taxon>
        <taxon>rosids</taxon>
        <taxon>malvids</taxon>
        <taxon>Brassicales</taxon>
        <taxon>Brassicaceae</taxon>
        <taxon>Brassiceae</taxon>
        <taxon>Brassica</taxon>
    </lineage>
</organism>
<dbReference type="EMBL" id="LS974617">
    <property type="protein sequence ID" value="CAG7889212.1"/>
    <property type="molecule type" value="Genomic_DNA"/>
</dbReference>
<dbReference type="Proteomes" id="UP000694005">
    <property type="component" value="Chromosome A01"/>
</dbReference>
<evidence type="ECO:0000313" key="1">
    <source>
        <dbReference type="EMBL" id="CAG7889212.1"/>
    </source>
</evidence>
<protein>
    <submittedName>
        <fullName evidence="1">Uncharacterized protein</fullName>
    </submittedName>
</protein>
<reference evidence="1 2" key="1">
    <citation type="submission" date="2021-07" db="EMBL/GenBank/DDBJ databases">
        <authorList>
            <consortium name="Genoscope - CEA"/>
            <person name="William W."/>
        </authorList>
    </citation>
    <scope>NUCLEOTIDE SEQUENCE [LARGE SCALE GENOMIC DNA]</scope>
</reference>
<sequence length="39" mass="4453">CLVNRTVRSSLIELKLGRGIVDLFILDLYGEIILFFPES</sequence>
<accession>A0A8D9LWI0</accession>